<sequence length="642" mass="72582">MSGIVGLVRYDQQGVTRNQIESLLQQMAYRGPDGMHCWVDGQVGFGHAMLHTTPESLHEVQPLHVPERNLTLVMDGRLDNGLELRGRILSLGMSVPRLTDADLVLAAYLVWGEACVDHLEGDFALVLWDSSSQRLFCARDRIGHRPFYYHHSDGLFAFASELHLLLTLPEVSRRPDTVYRTEHLATEWHSRERTLWADIKRLPAAHILSLRGCELEKKEYWQPDFNAQLYYPSYEDYVEHYREVHDTTVQRMSRSHKPLACTVSGGLDSSAIFATSKWLEGQGRLRAPGVQAYTLDFSHDEDANELAYARAVTDYLGCELNAVLPSDYPLDWYLQRAEHRAEAYCIPTSTMSNKLRQQVASGGNRALIGGLGGDQWLGFGENCYMELLANRQWRSLHSIWREDAKARGAARAGYYIARYGLVPLLPRVIKRPLQRWRDNREHLATGRHWLGPGGADSLERGAQMAWRKPRNGFRWAGQQADWSRLLNGRVANGLEMTQQFTAEAGLELRSPYWSEAMIQLSISLPKHLLYGQLLDRPLHRRAMVGRLPERVLQRDSKAEFSVTYTGIMAQATALVSASMTQSVALGLQEPYIHKAVEAEHAEPVGDECDGLWELCNVLAATQSLPPRGDSDTDPHSVDYASR</sequence>
<evidence type="ECO:0000256" key="4">
    <source>
        <dbReference type="ARBA" id="ARBA00022741"/>
    </source>
</evidence>
<evidence type="ECO:0000259" key="10">
    <source>
        <dbReference type="PROSITE" id="PS51278"/>
    </source>
</evidence>
<feature type="binding site" evidence="8">
    <location>
        <position position="100"/>
    </location>
    <ligand>
        <name>L-glutamine</name>
        <dbReference type="ChEBI" id="CHEBI:58359"/>
    </ligand>
</feature>
<evidence type="ECO:0000256" key="7">
    <source>
        <dbReference type="ARBA" id="ARBA00048741"/>
    </source>
</evidence>
<dbReference type="GO" id="GO:0005524">
    <property type="term" value="F:ATP binding"/>
    <property type="evidence" value="ECO:0007669"/>
    <property type="project" value="UniProtKB-KW"/>
</dbReference>
<dbReference type="InterPro" id="IPR001962">
    <property type="entry name" value="Asn_synthase"/>
</dbReference>
<evidence type="ECO:0000256" key="5">
    <source>
        <dbReference type="ARBA" id="ARBA00022840"/>
    </source>
</evidence>
<evidence type="ECO:0000256" key="6">
    <source>
        <dbReference type="ARBA" id="ARBA00022962"/>
    </source>
</evidence>
<evidence type="ECO:0000256" key="9">
    <source>
        <dbReference type="SAM" id="MobiDB-lite"/>
    </source>
</evidence>
<comment type="pathway">
    <text evidence="1">Amino-acid biosynthesis; L-asparagine biosynthesis; L-asparagine from L-aspartate (L-Gln route): step 1/1.</text>
</comment>
<keyword evidence="6" id="KW-0315">Glutamine amidotransferase</keyword>
<dbReference type="GO" id="GO:0004066">
    <property type="term" value="F:asparagine synthase (glutamine-hydrolyzing) activity"/>
    <property type="evidence" value="ECO:0007669"/>
    <property type="project" value="UniProtKB-EC"/>
</dbReference>
<dbReference type="EMBL" id="AY458641">
    <property type="protein sequence ID" value="AAS07880.1"/>
    <property type="molecule type" value="Genomic_DNA"/>
</dbReference>
<evidence type="ECO:0000256" key="3">
    <source>
        <dbReference type="ARBA" id="ARBA00012737"/>
    </source>
</evidence>
<dbReference type="Pfam" id="PF13537">
    <property type="entry name" value="GATase_7"/>
    <property type="match status" value="1"/>
</dbReference>
<organism evidence="11">
    <name type="scientific">uncultured marine bacterium 463</name>
    <dbReference type="NCBI Taxonomy" id="257394"/>
    <lineage>
        <taxon>Bacteria</taxon>
        <taxon>environmental samples</taxon>
    </lineage>
</organism>
<evidence type="ECO:0000256" key="1">
    <source>
        <dbReference type="ARBA" id="ARBA00005187"/>
    </source>
</evidence>
<dbReference type="SUPFAM" id="SSF56235">
    <property type="entry name" value="N-terminal nucleophile aminohydrolases (Ntn hydrolases)"/>
    <property type="match status" value="1"/>
</dbReference>
<dbReference type="Pfam" id="PF00733">
    <property type="entry name" value="Asn_synthase"/>
    <property type="match status" value="1"/>
</dbReference>
<keyword evidence="5 8" id="KW-0067">ATP-binding</keyword>
<evidence type="ECO:0000256" key="2">
    <source>
        <dbReference type="ARBA" id="ARBA00005752"/>
    </source>
</evidence>
<dbReference type="PROSITE" id="PS51278">
    <property type="entry name" value="GATASE_TYPE_2"/>
    <property type="match status" value="1"/>
</dbReference>
<comment type="similarity">
    <text evidence="2">Belongs to the asparagine synthetase family.</text>
</comment>
<comment type="catalytic activity">
    <reaction evidence="7">
        <text>L-aspartate + L-glutamine + ATP + H2O = L-asparagine + L-glutamate + AMP + diphosphate + H(+)</text>
        <dbReference type="Rhea" id="RHEA:12228"/>
        <dbReference type="ChEBI" id="CHEBI:15377"/>
        <dbReference type="ChEBI" id="CHEBI:15378"/>
        <dbReference type="ChEBI" id="CHEBI:29985"/>
        <dbReference type="ChEBI" id="CHEBI:29991"/>
        <dbReference type="ChEBI" id="CHEBI:30616"/>
        <dbReference type="ChEBI" id="CHEBI:33019"/>
        <dbReference type="ChEBI" id="CHEBI:58048"/>
        <dbReference type="ChEBI" id="CHEBI:58359"/>
        <dbReference type="ChEBI" id="CHEBI:456215"/>
        <dbReference type="EC" id="6.3.5.4"/>
    </reaction>
</comment>
<evidence type="ECO:0000313" key="11">
    <source>
        <dbReference type="EMBL" id="AAS07880.1"/>
    </source>
</evidence>
<feature type="region of interest" description="Disordered" evidence="9">
    <location>
        <begin position="623"/>
        <end position="642"/>
    </location>
</feature>
<dbReference type="Gene3D" id="3.60.20.10">
    <property type="entry name" value="Glutamine Phosphoribosylpyrophosphate, subunit 1, domain 1"/>
    <property type="match status" value="1"/>
</dbReference>
<dbReference type="PANTHER" id="PTHR43284">
    <property type="entry name" value="ASPARAGINE SYNTHETASE (GLUTAMINE-HYDROLYZING)"/>
    <property type="match status" value="1"/>
</dbReference>
<dbReference type="InterPro" id="IPR006426">
    <property type="entry name" value="Asn_synth_AEB"/>
</dbReference>
<dbReference type="PIRSF" id="PIRSF001589">
    <property type="entry name" value="Asn_synthetase_glu-h"/>
    <property type="match status" value="1"/>
</dbReference>
<feature type="compositionally biased region" description="Basic and acidic residues" evidence="9">
    <location>
        <begin position="628"/>
        <end position="642"/>
    </location>
</feature>
<dbReference type="InterPro" id="IPR033738">
    <property type="entry name" value="AsnB_N"/>
</dbReference>
<dbReference type="EC" id="6.3.5.4" evidence="3"/>
<dbReference type="Gene3D" id="3.40.50.620">
    <property type="entry name" value="HUPs"/>
    <property type="match status" value="1"/>
</dbReference>
<dbReference type="InterPro" id="IPR014729">
    <property type="entry name" value="Rossmann-like_a/b/a_fold"/>
</dbReference>
<dbReference type="CDD" id="cd00712">
    <property type="entry name" value="AsnB"/>
    <property type="match status" value="1"/>
</dbReference>
<proteinExistence type="inferred from homology"/>
<reference evidence="11" key="2">
    <citation type="submission" date="2004-02" db="EMBL/GenBank/DDBJ databases">
        <authorList>
            <person name="Heidelberg J.F."/>
            <person name="Eisen J.A."/>
            <person name="Nelson W.C."/>
            <person name="DeLong E.F."/>
        </authorList>
    </citation>
    <scope>NUCLEOTIDE SEQUENCE</scope>
</reference>
<dbReference type="PANTHER" id="PTHR43284:SF1">
    <property type="entry name" value="ASPARAGINE SYNTHETASE"/>
    <property type="match status" value="1"/>
</dbReference>
<keyword evidence="4 8" id="KW-0547">Nucleotide-binding</keyword>
<reference evidence="11" key="1">
    <citation type="submission" date="2003-12" db="EMBL/GenBank/DDBJ databases">
        <title>Monterey Bay Coastal Ocean Microbial Observatory environmental clone sequencing.</title>
        <authorList>
            <person name="DeLong E.F."/>
        </authorList>
    </citation>
    <scope>NUCLEOTIDE SEQUENCE</scope>
</reference>
<gene>
    <name evidence="11" type="ORF">MBMO_EBAC080-L32B05.8</name>
</gene>
<dbReference type="InterPro" id="IPR051786">
    <property type="entry name" value="ASN_synthetase/amidase"/>
</dbReference>
<dbReference type="InterPro" id="IPR029055">
    <property type="entry name" value="Ntn_hydrolases_N"/>
</dbReference>
<name>Q6SGW0_9BACT</name>
<feature type="domain" description="Glutamine amidotransferase type-2" evidence="10">
    <location>
        <begin position="2"/>
        <end position="213"/>
    </location>
</feature>
<dbReference type="CDD" id="cd01991">
    <property type="entry name" value="Asn_synthase_B_C"/>
    <property type="match status" value="1"/>
</dbReference>
<protein>
    <recommendedName>
        <fullName evidence="3">asparagine synthase (glutamine-hydrolyzing)</fullName>
        <ecNumber evidence="3">6.3.5.4</ecNumber>
    </recommendedName>
</protein>
<evidence type="ECO:0000256" key="8">
    <source>
        <dbReference type="PIRSR" id="PIRSR001589-2"/>
    </source>
</evidence>
<dbReference type="AlphaFoldDB" id="Q6SGW0"/>
<dbReference type="SUPFAM" id="SSF52402">
    <property type="entry name" value="Adenine nucleotide alpha hydrolases-like"/>
    <property type="match status" value="1"/>
</dbReference>
<keyword evidence="11" id="KW-0436">Ligase</keyword>
<accession>Q6SGW0</accession>
<dbReference type="GO" id="GO:0006529">
    <property type="term" value="P:asparagine biosynthetic process"/>
    <property type="evidence" value="ECO:0007669"/>
    <property type="project" value="InterPro"/>
</dbReference>
<dbReference type="InterPro" id="IPR017932">
    <property type="entry name" value="GATase_2_dom"/>
</dbReference>